<accession>A0ACC1BBA2</accession>
<keyword evidence="2" id="KW-1185">Reference proteome</keyword>
<name>A0ACC1BBA2_9ROSI</name>
<protein>
    <submittedName>
        <fullName evidence="1">Uncharacterized protein</fullName>
    </submittedName>
</protein>
<evidence type="ECO:0000313" key="2">
    <source>
        <dbReference type="Proteomes" id="UP001164250"/>
    </source>
</evidence>
<dbReference type="Proteomes" id="UP001164250">
    <property type="component" value="Chromosome 6"/>
</dbReference>
<reference evidence="2" key="1">
    <citation type="journal article" date="2023" name="G3 (Bethesda)">
        <title>Genome assembly and association tests identify interacting loci associated with vigor, precocity, and sex in interspecific pistachio rootstocks.</title>
        <authorList>
            <person name="Palmer W."/>
            <person name="Jacygrad E."/>
            <person name="Sagayaradj S."/>
            <person name="Cavanaugh K."/>
            <person name="Han R."/>
            <person name="Bertier L."/>
            <person name="Beede B."/>
            <person name="Kafkas S."/>
            <person name="Golino D."/>
            <person name="Preece J."/>
            <person name="Michelmore R."/>
        </authorList>
    </citation>
    <scope>NUCLEOTIDE SEQUENCE [LARGE SCALE GENOMIC DNA]</scope>
</reference>
<proteinExistence type="predicted"/>
<evidence type="ECO:0000313" key="1">
    <source>
        <dbReference type="EMBL" id="KAJ0096238.1"/>
    </source>
</evidence>
<dbReference type="EMBL" id="CM047902">
    <property type="protein sequence ID" value="KAJ0096238.1"/>
    <property type="molecule type" value="Genomic_DNA"/>
</dbReference>
<organism evidence="1 2">
    <name type="scientific">Pistacia atlantica</name>
    <dbReference type="NCBI Taxonomy" id="434234"/>
    <lineage>
        <taxon>Eukaryota</taxon>
        <taxon>Viridiplantae</taxon>
        <taxon>Streptophyta</taxon>
        <taxon>Embryophyta</taxon>
        <taxon>Tracheophyta</taxon>
        <taxon>Spermatophyta</taxon>
        <taxon>Magnoliopsida</taxon>
        <taxon>eudicotyledons</taxon>
        <taxon>Gunneridae</taxon>
        <taxon>Pentapetalae</taxon>
        <taxon>rosids</taxon>
        <taxon>malvids</taxon>
        <taxon>Sapindales</taxon>
        <taxon>Anacardiaceae</taxon>
        <taxon>Pistacia</taxon>
    </lineage>
</organism>
<sequence>MCIGREFRWFCGKGGGEGRGSRRREADEEDEDYEGEEEDEEFTLDEDDCLDDEEELVVTKKKNNSRQNKKLERRSEHQRLTSMVHVSFYRNYGKTFKKPRRPYEKERLDAELRLVGEYGLRCKRELWRVQYALSRIRNAARELLTLDEKNPRRIFEGEALLRRMNRYGLLDESQNKLDYVLALTVENFLERRLQTLVFKNGMAKSIHHARVLIRQRHIRVGRQVVNIPSFMVRMDSQKHIDFSITSPFGGGRPGRVKRRNQKAAAKKAAGGDGVEEDEE</sequence>
<gene>
    <name evidence="1" type="ORF">Patl1_15867</name>
</gene>
<comment type="caution">
    <text evidence="1">The sequence shown here is derived from an EMBL/GenBank/DDBJ whole genome shotgun (WGS) entry which is preliminary data.</text>
</comment>